<feature type="transmembrane region" description="Helical" evidence="6">
    <location>
        <begin position="346"/>
        <end position="366"/>
    </location>
</feature>
<feature type="transmembrane region" description="Helical" evidence="6">
    <location>
        <begin position="310"/>
        <end position="334"/>
    </location>
</feature>
<name>A0A8J3JB63_9ACTN</name>
<keyword evidence="4 6" id="KW-1133">Transmembrane helix</keyword>
<keyword evidence="5 6" id="KW-0472">Membrane</keyword>
<organism evidence="7 8">
    <name type="scientific">Actinocatenispora rupis</name>
    <dbReference type="NCBI Taxonomy" id="519421"/>
    <lineage>
        <taxon>Bacteria</taxon>
        <taxon>Bacillati</taxon>
        <taxon>Actinomycetota</taxon>
        <taxon>Actinomycetes</taxon>
        <taxon>Micromonosporales</taxon>
        <taxon>Micromonosporaceae</taxon>
        <taxon>Actinocatenispora</taxon>
    </lineage>
</organism>
<dbReference type="PANTHER" id="PTHR23513:SF6">
    <property type="entry name" value="MAJOR FACILITATOR SUPERFAMILY ASSOCIATED DOMAIN-CONTAINING PROTEIN"/>
    <property type="match status" value="1"/>
</dbReference>
<evidence type="ECO:0000256" key="1">
    <source>
        <dbReference type="ARBA" id="ARBA00004651"/>
    </source>
</evidence>
<dbReference type="GO" id="GO:0022857">
    <property type="term" value="F:transmembrane transporter activity"/>
    <property type="evidence" value="ECO:0007669"/>
    <property type="project" value="InterPro"/>
</dbReference>
<dbReference type="GO" id="GO:0005886">
    <property type="term" value="C:plasma membrane"/>
    <property type="evidence" value="ECO:0007669"/>
    <property type="project" value="UniProtKB-SubCell"/>
</dbReference>
<evidence type="ECO:0000256" key="6">
    <source>
        <dbReference type="SAM" id="Phobius"/>
    </source>
</evidence>
<dbReference type="CDD" id="cd06173">
    <property type="entry name" value="MFS_MefA_like"/>
    <property type="match status" value="1"/>
</dbReference>
<evidence type="ECO:0000256" key="3">
    <source>
        <dbReference type="ARBA" id="ARBA00022692"/>
    </source>
</evidence>
<protein>
    <submittedName>
        <fullName evidence="7">MFS transporter</fullName>
    </submittedName>
</protein>
<evidence type="ECO:0000313" key="7">
    <source>
        <dbReference type="EMBL" id="GID15235.1"/>
    </source>
</evidence>
<keyword evidence="8" id="KW-1185">Reference proteome</keyword>
<feature type="transmembrane region" description="Helical" evidence="6">
    <location>
        <begin position="258"/>
        <end position="278"/>
    </location>
</feature>
<dbReference type="InterPro" id="IPR036259">
    <property type="entry name" value="MFS_trans_sf"/>
</dbReference>
<dbReference type="EMBL" id="BOMB01000040">
    <property type="protein sequence ID" value="GID15235.1"/>
    <property type="molecule type" value="Genomic_DNA"/>
</dbReference>
<evidence type="ECO:0000256" key="5">
    <source>
        <dbReference type="ARBA" id="ARBA00023136"/>
    </source>
</evidence>
<keyword evidence="3 6" id="KW-0812">Transmembrane</keyword>
<proteinExistence type="predicted"/>
<feature type="transmembrane region" description="Helical" evidence="6">
    <location>
        <begin position="223"/>
        <end position="246"/>
    </location>
</feature>
<sequence>MSAPSLWRNRDFTLLWASQTLSDTGSAITSLAYPLLILALTGSAVAAGAVGTTALVVRTALQLPAGVLVDRVNRRRLMIGCDVVRLVAFVVLGAAVLSGHASLPLIVAVAVVEAACSAAFQSAEPAALRNLVPLAQVSAAVARNEARNAAVSLAGGPLGGLLYAAGRAVPFLADAVSYALSLAGLLAIRRPFQQGAAGKPTTSPLSDLLEGLRFLFTDSFLRATLMIGAWINFAINGTIFGLILLLQRNGTPPPLIGLVETAIGVGALIGSILAGTLIRKVRGTILIYTLCLAGMPLLAAILPLSSSPAAGVPLAVLVLVSPATNATLFGYLAAVTPDRLLGRVNGALMTAVLSLTALAPLAAGLLVRQLGATGMVLGFTAAYAVGAVVALTARGIRTMRPLSEVTAEKEADAPVG</sequence>
<dbReference type="RefSeq" id="WP_203663450.1">
    <property type="nucleotide sequence ID" value="NZ_BAAAZM010000005.1"/>
</dbReference>
<dbReference type="AlphaFoldDB" id="A0A8J3JB63"/>
<feature type="transmembrane region" description="Helical" evidence="6">
    <location>
        <begin position="285"/>
        <end position="304"/>
    </location>
</feature>
<dbReference type="SUPFAM" id="SSF103473">
    <property type="entry name" value="MFS general substrate transporter"/>
    <property type="match status" value="1"/>
</dbReference>
<accession>A0A8J3JB63</accession>
<feature type="transmembrane region" description="Helical" evidence="6">
    <location>
        <begin position="77"/>
        <end position="97"/>
    </location>
</feature>
<evidence type="ECO:0000256" key="4">
    <source>
        <dbReference type="ARBA" id="ARBA00022989"/>
    </source>
</evidence>
<evidence type="ECO:0000313" key="8">
    <source>
        <dbReference type="Proteomes" id="UP000612808"/>
    </source>
</evidence>
<comment type="caution">
    <text evidence="7">The sequence shown here is derived from an EMBL/GenBank/DDBJ whole genome shotgun (WGS) entry which is preliminary data.</text>
</comment>
<comment type="subcellular location">
    <subcellularLocation>
        <location evidence="1">Cell membrane</location>
        <topology evidence="1">Multi-pass membrane protein</topology>
    </subcellularLocation>
</comment>
<reference evidence="7" key="1">
    <citation type="submission" date="2021-01" db="EMBL/GenBank/DDBJ databases">
        <title>Whole genome shotgun sequence of Actinocatenispora rupis NBRC 107355.</title>
        <authorList>
            <person name="Komaki H."/>
            <person name="Tamura T."/>
        </authorList>
    </citation>
    <scope>NUCLEOTIDE SEQUENCE</scope>
    <source>
        <strain evidence="7">NBRC 107355</strain>
    </source>
</reference>
<feature type="transmembrane region" description="Helical" evidence="6">
    <location>
        <begin position="372"/>
        <end position="393"/>
    </location>
</feature>
<dbReference type="Proteomes" id="UP000612808">
    <property type="component" value="Unassembled WGS sequence"/>
</dbReference>
<feature type="transmembrane region" description="Helical" evidence="6">
    <location>
        <begin position="31"/>
        <end position="57"/>
    </location>
</feature>
<evidence type="ECO:0000256" key="2">
    <source>
        <dbReference type="ARBA" id="ARBA00022475"/>
    </source>
</evidence>
<dbReference type="PANTHER" id="PTHR23513">
    <property type="entry name" value="INTEGRAL MEMBRANE EFFLUX PROTEIN-RELATED"/>
    <property type="match status" value="1"/>
</dbReference>
<dbReference type="InterPro" id="IPR011701">
    <property type="entry name" value="MFS"/>
</dbReference>
<dbReference type="Pfam" id="PF07690">
    <property type="entry name" value="MFS_1"/>
    <property type="match status" value="1"/>
</dbReference>
<gene>
    <name evidence="7" type="ORF">Aru02nite_61240</name>
</gene>
<dbReference type="Gene3D" id="1.20.1250.20">
    <property type="entry name" value="MFS general substrate transporter like domains"/>
    <property type="match status" value="1"/>
</dbReference>
<keyword evidence="2" id="KW-1003">Cell membrane</keyword>